<dbReference type="GO" id="GO:0015419">
    <property type="term" value="F:ABC-type sulfate transporter activity"/>
    <property type="evidence" value="ECO:0007669"/>
    <property type="project" value="InterPro"/>
</dbReference>
<dbReference type="GO" id="GO:0043190">
    <property type="term" value="C:ATP-binding cassette (ABC) transporter complex"/>
    <property type="evidence" value="ECO:0007669"/>
    <property type="project" value="InterPro"/>
</dbReference>
<dbReference type="SUPFAM" id="SSF52540">
    <property type="entry name" value="P-loop containing nucleoside triphosphate hydrolases"/>
    <property type="match status" value="1"/>
</dbReference>
<evidence type="ECO:0000259" key="8">
    <source>
        <dbReference type="PROSITE" id="PS50893"/>
    </source>
</evidence>
<dbReference type="PROSITE" id="PS50893">
    <property type="entry name" value="ABC_TRANSPORTER_2"/>
    <property type="match status" value="1"/>
</dbReference>
<dbReference type="OrthoDB" id="9802264at2"/>
<keyword evidence="5" id="KW-1278">Translocase</keyword>
<keyword evidence="4 9" id="KW-0067">ATP-binding</keyword>
<dbReference type="InterPro" id="IPR017871">
    <property type="entry name" value="ABC_transporter-like_CS"/>
</dbReference>
<accession>A0A235CGM4</accession>
<dbReference type="PROSITE" id="PS00211">
    <property type="entry name" value="ABC_TRANSPORTER_1"/>
    <property type="match status" value="1"/>
</dbReference>
<sequence length="364" mass="40009">MSILIEGIQKSFGKTRVLHDINLDLPSGQLVGLLGPSGSGKTTLLRIIAGLEQANAGRIHFSGTEVTGLHARDRKVGFVFQHYALFRHMTVFDNIAFGLTIKSKKERPSAAEIKTRVGNLLEMIQLSHLADRFPSQLSGGQRQRVALARALAVEPRVLLLDEPFGALDAQVRKDLRRWLRRLHDDLHFTSVFVTHDQEEALDVSDQVVVMSQGRIEQIGSPNTVWQQPASRFVLEFLGEVAKIDGELAGGHFRVGEHGLALPVAAHHNGAASWYLRPHEISLQTEANTAHPLPVRVTDVNPRGAMVHLELEPAGWPGPLLEAELPQHQLNHIDRGQTLYLGGESGRLYAGNHQLTAANELALSA</sequence>
<dbReference type="PANTHER" id="PTHR42781:SF4">
    <property type="entry name" value="SPERMIDINE_PUTRESCINE IMPORT ATP-BINDING PROTEIN POTA"/>
    <property type="match status" value="1"/>
</dbReference>
<evidence type="ECO:0000313" key="10">
    <source>
        <dbReference type="EMBL" id="TDW55893.1"/>
    </source>
</evidence>
<dbReference type="SMART" id="SM00382">
    <property type="entry name" value="AAA"/>
    <property type="match status" value="1"/>
</dbReference>
<dbReference type="Gene3D" id="3.40.50.300">
    <property type="entry name" value="P-loop containing nucleotide triphosphate hydrolases"/>
    <property type="match status" value="1"/>
</dbReference>
<organism evidence="9 11">
    <name type="scientific">Oceanimonas baumannii</name>
    <dbReference type="NCBI Taxonomy" id="129578"/>
    <lineage>
        <taxon>Bacteria</taxon>
        <taxon>Pseudomonadati</taxon>
        <taxon>Pseudomonadota</taxon>
        <taxon>Gammaproteobacteria</taxon>
        <taxon>Aeromonadales</taxon>
        <taxon>Aeromonadaceae</taxon>
        <taxon>Oceanimonas</taxon>
    </lineage>
</organism>
<dbReference type="Proteomes" id="UP000243640">
    <property type="component" value="Unassembled WGS sequence"/>
</dbReference>
<dbReference type="RefSeq" id="WP_094278784.1">
    <property type="nucleotide sequence ID" value="NZ_JBLWZI010000034.1"/>
</dbReference>
<dbReference type="InterPro" id="IPR024765">
    <property type="entry name" value="TOBE-like"/>
</dbReference>
<keyword evidence="7" id="KW-0472">Membrane</keyword>
<proteinExistence type="predicted"/>
<protein>
    <submittedName>
        <fullName evidence="9">Sulfate ABC transporter ATP-binding protein</fullName>
    </submittedName>
    <submittedName>
        <fullName evidence="10">Sulfate transport system ATP-binding protein</fullName>
    </submittedName>
</protein>
<evidence type="ECO:0000256" key="4">
    <source>
        <dbReference type="ARBA" id="ARBA00022840"/>
    </source>
</evidence>
<dbReference type="PANTHER" id="PTHR42781">
    <property type="entry name" value="SPERMIDINE/PUTRESCINE IMPORT ATP-BINDING PROTEIN POTA"/>
    <property type="match status" value="1"/>
</dbReference>
<dbReference type="NCBIfam" id="NF008105">
    <property type="entry name" value="PRK10851.1"/>
    <property type="match status" value="1"/>
</dbReference>
<evidence type="ECO:0000256" key="2">
    <source>
        <dbReference type="ARBA" id="ARBA00022475"/>
    </source>
</evidence>
<keyword evidence="6" id="KW-0764">Sulfate transport</keyword>
<reference evidence="9 11" key="1">
    <citation type="submission" date="2017-08" db="EMBL/GenBank/DDBJ databases">
        <title>Draft Genome Sequence of the Marine Bacterium Oceanimonas baumannii ATCC 700832.</title>
        <authorList>
            <person name="Mcclelland W.D."/>
            <person name="Brennan M.A."/>
            <person name="Trachtenberg A.M."/>
            <person name="Maclea K.S."/>
        </authorList>
    </citation>
    <scope>NUCLEOTIDE SEQUENCE [LARGE SCALE GENOMIC DNA]</scope>
    <source>
        <strain evidence="9 11">ATCC 700832</strain>
    </source>
</reference>
<dbReference type="InterPro" id="IPR003593">
    <property type="entry name" value="AAA+_ATPase"/>
</dbReference>
<evidence type="ECO:0000256" key="3">
    <source>
        <dbReference type="ARBA" id="ARBA00022741"/>
    </source>
</evidence>
<evidence type="ECO:0000313" key="9">
    <source>
        <dbReference type="EMBL" id="OYD23712.1"/>
    </source>
</evidence>
<evidence type="ECO:0000256" key="1">
    <source>
        <dbReference type="ARBA" id="ARBA00022448"/>
    </source>
</evidence>
<keyword evidence="3" id="KW-0547">Nucleotide-binding</keyword>
<evidence type="ECO:0000256" key="7">
    <source>
        <dbReference type="ARBA" id="ARBA00023136"/>
    </source>
</evidence>
<keyword evidence="1" id="KW-0813">Transport</keyword>
<evidence type="ECO:0000256" key="6">
    <source>
        <dbReference type="ARBA" id="ARBA00023032"/>
    </source>
</evidence>
<dbReference type="Pfam" id="PF00005">
    <property type="entry name" value="ABC_tran"/>
    <property type="match status" value="1"/>
</dbReference>
<dbReference type="SUPFAM" id="SSF50331">
    <property type="entry name" value="MOP-like"/>
    <property type="match status" value="1"/>
</dbReference>
<gene>
    <name evidence="9" type="ORF">B6S09_12305</name>
    <name evidence="10" type="ORF">LY04_03221</name>
</gene>
<dbReference type="AlphaFoldDB" id="A0A235CGM4"/>
<keyword evidence="2" id="KW-1003">Cell membrane</keyword>
<dbReference type="InterPro" id="IPR003439">
    <property type="entry name" value="ABC_transporter-like_ATP-bd"/>
</dbReference>
<name>A0A235CGM4_9GAMM</name>
<dbReference type="InterPro" id="IPR005666">
    <property type="entry name" value="Sulph_transpt1"/>
</dbReference>
<comment type="caution">
    <text evidence="9">The sequence shown here is derived from an EMBL/GenBank/DDBJ whole genome shotgun (WGS) entry which is preliminary data.</text>
</comment>
<dbReference type="Proteomes" id="UP000295058">
    <property type="component" value="Unassembled WGS sequence"/>
</dbReference>
<dbReference type="EMBL" id="NQJF01000009">
    <property type="protein sequence ID" value="OYD23712.1"/>
    <property type="molecule type" value="Genomic_DNA"/>
</dbReference>
<reference evidence="10 12" key="2">
    <citation type="submission" date="2019-03" db="EMBL/GenBank/DDBJ databases">
        <title>Genomic Encyclopedia of Archaeal and Bacterial Type Strains, Phase II (KMG-II): from individual species to whole genera.</title>
        <authorList>
            <person name="Goeker M."/>
        </authorList>
    </citation>
    <scope>NUCLEOTIDE SEQUENCE [LARGE SCALE GENOMIC DNA]</scope>
    <source>
        <strain evidence="10 12">DSM 15594</strain>
    </source>
</reference>
<dbReference type="Pfam" id="PF12857">
    <property type="entry name" value="TOBE_3"/>
    <property type="match status" value="1"/>
</dbReference>
<evidence type="ECO:0000256" key="5">
    <source>
        <dbReference type="ARBA" id="ARBA00022967"/>
    </source>
</evidence>
<dbReference type="GO" id="GO:0005524">
    <property type="term" value="F:ATP binding"/>
    <property type="evidence" value="ECO:0007669"/>
    <property type="project" value="UniProtKB-KW"/>
</dbReference>
<dbReference type="GO" id="GO:0016887">
    <property type="term" value="F:ATP hydrolysis activity"/>
    <property type="evidence" value="ECO:0007669"/>
    <property type="project" value="InterPro"/>
</dbReference>
<dbReference type="EMBL" id="SODO01000016">
    <property type="protein sequence ID" value="TDW55893.1"/>
    <property type="molecule type" value="Genomic_DNA"/>
</dbReference>
<dbReference type="InterPro" id="IPR008995">
    <property type="entry name" value="Mo/tungstate-bd_C_term_dom"/>
</dbReference>
<keyword evidence="12" id="KW-1185">Reference proteome</keyword>
<dbReference type="InterPro" id="IPR027417">
    <property type="entry name" value="P-loop_NTPase"/>
</dbReference>
<dbReference type="NCBIfam" id="TIGR00968">
    <property type="entry name" value="3a0106s01"/>
    <property type="match status" value="1"/>
</dbReference>
<evidence type="ECO:0000313" key="12">
    <source>
        <dbReference type="Proteomes" id="UP000295058"/>
    </source>
</evidence>
<feature type="domain" description="ABC transporter" evidence="8">
    <location>
        <begin position="3"/>
        <end position="237"/>
    </location>
</feature>
<dbReference type="CDD" id="cd03296">
    <property type="entry name" value="ABC_CysA_sulfate_importer"/>
    <property type="match status" value="1"/>
</dbReference>
<dbReference type="InterPro" id="IPR050093">
    <property type="entry name" value="ABC_SmlMolc_Importer"/>
</dbReference>
<evidence type="ECO:0000313" key="11">
    <source>
        <dbReference type="Proteomes" id="UP000243640"/>
    </source>
</evidence>
<dbReference type="FunFam" id="3.40.50.300:FF:000227">
    <property type="entry name" value="Sulfate/thiosulfate import ATP-binding protein CysA"/>
    <property type="match status" value="1"/>
</dbReference>